<name>A0A078M160_9STAP</name>
<dbReference type="AlphaFoldDB" id="A0A078M160"/>
<dbReference type="GO" id="GO:0003677">
    <property type="term" value="F:DNA binding"/>
    <property type="evidence" value="ECO:0007669"/>
    <property type="project" value="InterPro"/>
</dbReference>
<dbReference type="STRING" id="1461582.BN1048_00735"/>
<evidence type="ECO:0000256" key="4">
    <source>
        <dbReference type="ARBA" id="ARBA00022695"/>
    </source>
</evidence>
<dbReference type="SUPFAM" id="SSF48019">
    <property type="entry name" value="post-AAA+ oligomerization domain-like"/>
    <property type="match status" value="1"/>
</dbReference>
<dbReference type="InterPro" id="IPR048466">
    <property type="entry name" value="DNA_pol3_delta-like_C"/>
</dbReference>
<dbReference type="GO" id="GO:0006261">
    <property type="term" value="P:DNA-templated DNA replication"/>
    <property type="evidence" value="ECO:0007669"/>
    <property type="project" value="TreeGrafter"/>
</dbReference>
<gene>
    <name evidence="11" type="ORF">BN1048_00735</name>
</gene>
<dbReference type="OrthoDB" id="9775929at2"/>
<comment type="similarity">
    <text evidence="7">Belongs to the DNA polymerase HolA subunit family.</text>
</comment>
<evidence type="ECO:0000313" key="11">
    <source>
        <dbReference type="EMBL" id="CDZ99940.1"/>
    </source>
</evidence>
<comment type="catalytic activity">
    <reaction evidence="8">
        <text>DNA(n) + a 2'-deoxyribonucleoside 5'-triphosphate = DNA(n+1) + diphosphate</text>
        <dbReference type="Rhea" id="RHEA:22508"/>
        <dbReference type="Rhea" id="RHEA-COMP:17339"/>
        <dbReference type="Rhea" id="RHEA-COMP:17340"/>
        <dbReference type="ChEBI" id="CHEBI:33019"/>
        <dbReference type="ChEBI" id="CHEBI:61560"/>
        <dbReference type="ChEBI" id="CHEBI:173112"/>
        <dbReference type="EC" id="2.7.7.7"/>
    </reaction>
</comment>
<dbReference type="RefSeq" id="WP_052108771.1">
    <property type="nucleotide sequence ID" value="NZ_CCSE01000001.1"/>
</dbReference>
<keyword evidence="6" id="KW-0239">DNA-directed DNA polymerase</keyword>
<dbReference type="eggNOG" id="COG1466">
    <property type="taxonomic scope" value="Bacteria"/>
</dbReference>
<evidence type="ECO:0000256" key="5">
    <source>
        <dbReference type="ARBA" id="ARBA00022705"/>
    </source>
</evidence>
<evidence type="ECO:0000256" key="8">
    <source>
        <dbReference type="ARBA" id="ARBA00049244"/>
    </source>
</evidence>
<dbReference type="Pfam" id="PF21694">
    <property type="entry name" value="DNA_pol3_delta_C"/>
    <property type="match status" value="1"/>
</dbReference>
<evidence type="ECO:0000259" key="10">
    <source>
        <dbReference type="Pfam" id="PF21694"/>
    </source>
</evidence>
<dbReference type="Gene3D" id="1.10.8.60">
    <property type="match status" value="1"/>
</dbReference>
<evidence type="ECO:0000256" key="1">
    <source>
        <dbReference type="ARBA" id="ARBA00012417"/>
    </source>
</evidence>
<dbReference type="HOGENOM" id="CLU_044694_4_0_9"/>
<dbReference type="Gene3D" id="1.20.272.10">
    <property type="match status" value="1"/>
</dbReference>
<evidence type="ECO:0000256" key="3">
    <source>
        <dbReference type="ARBA" id="ARBA00022679"/>
    </source>
</evidence>
<dbReference type="InterPro" id="IPR010372">
    <property type="entry name" value="DNA_pol3_delta_N"/>
</dbReference>
<evidence type="ECO:0000256" key="6">
    <source>
        <dbReference type="ARBA" id="ARBA00022932"/>
    </source>
</evidence>
<dbReference type="SUPFAM" id="SSF52540">
    <property type="entry name" value="P-loop containing nucleoside triphosphate hydrolases"/>
    <property type="match status" value="1"/>
</dbReference>
<dbReference type="Gene3D" id="3.40.50.300">
    <property type="entry name" value="P-loop containing nucleotide triphosphate hydrolases"/>
    <property type="match status" value="1"/>
</dbReference>
<dbReference type="Pfam" id="PF06144">
    <property type="entry name" value="DNA_pol3_delta"/>
    <property type="match status" value="1"/>
</dbReference>
<feature type="domain" description="DNA polymerase III delta N-terminal" evidence="9">
    <location>
        <begin position="6"/>
        <end position="129"/>
    </location>
</feature>
<sequence length="320" mass="37265">MELLQLLYGTNIIRIEDKIKSIAKEYVGTLDDFNYTKLNFKETPVEQIIEEAQTLPFLADKKVIVVEEAVLFTAQKTGSAVNHNIDLLIDYITNKSDDTLIIFAVISEKLDKRKKITKLIAERGRQIEINEMNEKELMNYVRSVFDRNDLEISSEALELLLEKTSYKYEAVHNEVTKLVLYADGNITVDDVENVVSVSLEQNVFLLTDFILKNEKQKAVNLARELILQKEEPMKLLHLVIGQFRLLYQVKILNGEGYQEDNIARTLKVHPYRVKLAQRHTRKYPLDVLLEKMVICRDIDYKFKSSYLDRDALFELFILEI</sequence>
<evidence type="ECO:0000256" key="7">
    <source>
        <dbReference type="ARBA" id="ARBA00034754"/>
    </source>
</evidence>
<feature type="domain" description="DNA polymerase III delta subunit-like C-terminal" evidence="10">
    <location>
        <begin position="200"/>
        <end position="319"/>
    </location>
</feature>
<keyword evidence="4" id="KW-0548">Nucleotidyltransferase</keyword>
<organism evidence="11 12">
    <name type="scientific">Jeotgalicoccus saudimassiliensis</name>
    <dbReference type="NCBI Taxonomy" id="1461582"/>
    <lineage>
        <taxon>Bacteria</taxon>
        <taxon>Bacillati</taxon>
        <taxon>Bacillota</taxon>
        <taxon>Bacilli</taxon>
        <taxon>Bacillales</taxon>
        <taxon>Staphylococcaceae</taxon>
        <taxon>Jeotgalicoccus</taxon>
    </lineage>
</organism>
<proteinExistence type="inferred from homology"/>
<dbReference type="InterPro" id="IPR008921">
    <property type="entry name" value="DNA_pol3_clamp-load_cplx_C"/>
</dbReference>
<dbReference type="PANTHER" id="PTHR34388:SF1">
    <property type="entry name" value="DNA POLYMERASE III SUBUNIT DELTA"/>
    <property type="match status" value="1"/>
</dbReference>
<dbReference type="NCBIfam" id="TIGR01128">
    <property type="entry name" value="holA"/>
    <property type="match status" value="1"/>
</dbReference>
<dbReference type="InterPro" id="IPR005790">
    <property type="entry name" value="DNA_polIII_delta"/>
</dbReference>
<dbReference type="EC" id="2.7.7.7" evidence="1"/>
<dbReference type="GO" id="GO:0003887">
    <property type="term" value="F:DNA-directed DNA polymerase activity"/>
    <property type="evidence" value="ECO:0007669"/>
    <property type="project" value="UniProtKB-KW"/>
</dbReference>
<reference evidence="11 12" key="1">
    <citation type="submission" date="2014-07" db="EMBL/GenBank/DDBJ databases">
        <authorList>
            <person name="Urmite Genomes Urmite Genomes"/>
        </authorList>
    </citation>
    <scope>NUCLEOTIDE SEQUENCE [LARGE SCALE GENOMIC DNA]</scope>
    <source>
        <strain evidence="11 12">13MG44_air</strain>
    </source>
</reference>
<keyword evidence="5" id="KW-0235">DNA replication</keyword>
<dbReference type="InterPro" id="IPR027417">
    <property type="entry name" value="P-loop_NTPase"/>
</dbReference>
<keyword evidence="3" id="KW-0808">Transferase</keyword>
<dbReference type="Proteomes" id="UP000044136">
    <property type="component" value="Unassembled WGS sequence"/>
</dbReference>
<accession>A0A078M160</accession>
<dbReference type="GO" id="GO:0009360">
    <property type="term" value="C:DNA polymerase III complex"/>
    <property type="evidence" value="ECO:0007669"/>
    <property type="project" value="InterPro"/>
</dbReference>
<evidence type="ECO:0000256" key="2">
    <source>
        <dbReference type="ARBA" id="ARBA00017703"/>
    </source>
</evidence>
<evidence type="ECO:0000313" key="12">
    <source>
        <dbReference type="Proteomes" id="UP000044136"/>
    </source>
</evidence>
<dbReference type="PANTHER" id="PTHR34388">
    <property type="entry name" value="DNA POLYMERASE III SUBUNIT DELTA"/>
    <property type="match status" value="1"/>
</dbReference>
<dbReference type="EMBL" id="CCSE01000001">
    <property type="protein sequence ID" value="CDZ99940.1"/>
    <property type="molecule type" value="Genomic_DNA"/>
</dbReference>
<protein>
    <recommendedName>
        <fullName evidence="2">DNA polymerase III subunit delta</fullName>
        <ecNumber evidence="1">2.7.7.7</ecNumber>
    </recommendedName>
</protein>
<keyword evidence="12" id="KW-1185">Reference proteome</keyword>
<evidence type="ECO:0000259" key="9">
    <source>
        <dbReference type="Pfam" id="PF06144"/>
    </source>
</evidence>